<accession>A0A963Z6I9</accession>
<dbReference type="SUPFAM" id="SSF54909">
    <property type="entry name" value="Dimeric alpha+beta barrel"/>
    <property type="match status" value="1"/>
</dbReference>
<evidence type="ECO:0000259" key="2">
    <source>
        <dbReference type="Pfam" id="PF03795"/>
    </source>
</evidence>
<reference evidence="3 4" key="1">
    <citation type="journal article" date="2021" name="Microorganisms">
        <title>Acidisoma silvae sp. nov. and Acidisomacellulosilytica sp. nov., Two Acidophilic Bacteria Isolated from Decaying Wood, Hydrolyzing Cellulose and Producing Poly-3-hydroxybutyrate.</title>
        <authorList>
            <person name="Mieszkin S."/>
            <person name="Pouder E."/>
            <person name="Uroz S."/>
            <person name="Simon-Colin C."/>
            <person name="Alain K."/>
        </authorList>
    </citation>
    <scope>NUCLEOTIDE SEQUENCE [LARGE SCALE GENOMIC DNA]</scope>
    <source>
        <strain evidence="3 4">HW T5.17</strain>
    </source>
</reference>
<dbReference type="InterPro" id="IPR005545">
    <property type="entry name" value="YCII"/>
</dbReference>
<evidence type="ECO:0000313" key="3">
    <source>
        <dbReference type="EMBL" id="MCB8882995.1"/>
    </source>
</evidence>
<comment type="similarity">
    <text evidence="1">Belongs to the YciI family.</text>
</comment>
<keyword evidence="4" id="KW-1185">Reference proteome</keyword>
<dbReference type="AlphaFoldDB" id="A0A963Z6I9"/>
<evidence type="ECO:0000256" key="1">
    <source>
        <dbReference type="ARBA" id="ARBA00007689"/>
    </source>
</evidence>
<sequence length="175" mass="19614">MAMEAGKEIRVGGISLGTLGAGMARDVVAAGYPGIDLDIDWERRRGRSSARLHWSDGFPRFLHAGSVGRTRNEARRSLDIHLWGQPMHWIIHCIEREAVATERQAYDAAHEAYLERSDLPVRVLVSGPLVADDNETSIGCFFLVEAEDRHAVDAFRSGDPFFQAGIWRVQRVQLF</sequence>
<feature type="domain" description="YCII-related" evidence="2">
    <location>
        <begin position="87"/>
        <end position="173"/>
    </location>
</feature>
<dbReference type="InterPro" id="IPR011008">
    <property type="entry name" value="Dimeric_a/b-barrel"/>
</dbReference>
<dbReference type="EMBL" id="JAESVA010000010">
    <property type="protein sequence ID" value="MCB8882995.1"/>
    <property type="molecule type" value="Genomic_DNA"/>
</dbReference>
<organism evidence="3 4">
    <name type="scientific">Acidisoma cellulosilyticum</name>
    <dbReference type="NCBI Taxonomy" id="2802395"/>
    <lineage>
        <taxon>Bacteria</taxon>
        <taxon>Pseudomonadati</taxon>
        <taxon>Pseudomonadota</taxon>
        <taxon>Alphaproteobacteria</taxon>
        <taxon>Acetobacterales</taxon>
        <taxon>Acidocellaceae</taxon>
        <taxon>Acidisoma</taxon>
    </lineage>
</organism>
<proteinExistence type="inferred from homology"/>
<name>A0A963Z6I9_9PROT</name>
<comment type="caution">
    <text evidence="3">The sequence shown here is derived from an EMBL/GenBank/DDBJ whole genome shotgun (WGS) entry which is preliminary data.</text>
</comment>
<dbReference type="RefSeq" id="WP_227309652.1">
    <property type="nucleotide sequence ID" value="NZ_JAESVA010000010.1"/>
</dbReference>
<dbReference type="Gene3D" id="3.30.70.1060">
    <property type="entry name" value="Dimeric alpha+beta barrel"/>
    <property type="match status" value="1"/>
</dbReference>
<gene>
    <name evidence="3" type="ORF">ACELLULO517_22295</name>
</gene>
<dbReference type="Pfam" id="PF03795">
    <property type="entry name" value="YCII"/>
    <property type="match status" value="1"/>
</dbReference>
<evidence type="ECO:0000313" key="4">
    <source>
        <dbReference type="Proteomes" id="UP000721844"/>
    </source>
</evidence>
<dbReference type="Proteomes" id="UP000721844">
    <property type="component" value="Unassembled WGS sequence"/>
</dbReference>
<protein>
    <recommendedName>
        <fullName evidence="2">YCII-related domain-containing protein</fullName>
    </recommendedName>
</protein>